<dbReference type="AlphaFoldDB" id="A0A0A3XS38"/>
<dbReference type="Pfam" id="PF02913">
    <property type="entry name" value="FAD-oxidase_C"/>
    <property type="match status" value="1"/>
</dbReference>
<dbReference type="GO" id="GO:0022904">
    <property type="term" value="P:respiratory electron transport chain"/>
    <property type="evidence" value="ECO:0007669"/>
    <property type="project" value="TreeGrafter"/>
</dbReference>
<accession>A0A0A3XS38</accession>
<dbReference type="FunFam" id="3.30.465.10:FF:000001">
    <property type="entry name" value="D-2-hydroxyglutarate dehydrogenase, mitochondrial"/>
    <property type="match status" value="1"/>
</dbReference>
<name>A0A0A3XS38_BRAJP</name>
<evidence type="ECO:0000313" key="7">
    <source>
        <dbReference type="EMBL" id="KGT77205.1"/>
    </source>
</evidence>
<evidence type="ECO:0000313" key="8">
    <source>
        <dbReference type="Proteomes" id="UP000030377"/>
    </source>
</evidence>
<evidence type="ECO:0000256" key="5">
    <source>
        <dbReference type="ARBA" id="ARBA00023002"/>
    </source>
</evidence>
<comment type="cofactor">
    <cofactor evidence="1">
        <name>FAD</name>
        <dbReference type="ChEBI" id="CHEBI:57692"/>
    </cofactor>
</comment>
<dbReference type="InterPro" id="IPR036318">
    <property type="entry name" value="FAD-bd_PCMH-like_sf"/>
</dbReference>
<dbReference type="SUPFAM" id="SSF56176">
    <property type="entry name" value="FAD-binding/transporter-associated domain-like"/>
    <property type="match status" value="1"/>
</dbReference>
<dbReference type="InterPro" id="IPR006094">
    <property type="entry name" value="Oxid_FAD_bind_N"/>
</dbReference>
<dbReference type="RefSeq" id="WP_041956823.1">
    <property type="nucleotide sequence ID" value="NZ_JRPN01000018.1"/>
</dbReference>
<dbReference type="InterPro" id="IPR004113">
    <property type="entry name" value="FAD-bd_oxidored_4_C"/>
</dbReference>
<dbReference type="Proteomes" id="UP000030377">
    <property type="component" value="Unassembled WGS sequence"/>
</dbReference>
<proteinExistence type="inferred from homology"/>
<feature type="domain" description="FAD-binding PCMH-type" evidence="6">
    <location>
        <begin position="44"/>
        <end position="223"/>
    </location>
</feature>
<protein>
    <submittedName>
        <fullName evidence="7">FAD-linked oxidase</fullName>
    </submittedName>
</protein>
<dbReference type="Gene3D" id="1.10.45.10">
    <property type="entry name" value="Vanillyl-alcohol Oxidase, Chain A, domain 4"/>
    <property type="match status" value="1"/>
</dbReference>
<evidence type="ECO:0000256" key="4">
    <source>
        <dbReference type="ARBA" id="ARBA00022827"/>
    </source>
</evidence>
<dbReference type="InterPro" id="IPR016171">
    <property type="entry name" value="Vanillyl_alc_oxidase_C-sub2"/>
</dbReference>
<keyword evidence="5" id="KW-0560">Oxidoreductase</keyword>
<evidence type="ECO:0000256" key="3">
    <source>
        <dbReference type="ARBA" id="ARBA00022630"/>
    </source>
</evidence>
<gene>
    <name evidence="7" type="ORF">MA20_21605</name>
</gene>
<reference evidence="7 8" key="1">
    <citation type="submission" date="2014-09" db="EMBL/GenBank/DDBJ databases">
        <title>Draft genome of Bradyrhizobium japonicum Is-34.</title>
        <authorList>
            <person name="Tsurumaru H."/>
            <person name="Yamakawa T."/>
            <person name="Hashimoto S."/>
            <person name="Okizaki K."/>
            <person name="Kanesaki Y."/>
            <person name="Yoshikawa H."/>
            <person name="Yajima S."/>
        </authorList>
    </citation>
    <scope>NUCLEOTIDE SEQUENCE [LARGE SCALE GENOMIC DNA]</scope>
    <source>
        <strain evidence="7 8">Is-34</strain>
    </source>
</reference>
<comment type="similarity">
    <text evidence="2">Belongs to the FAD-binding oxidoreductase/transferase type 4 family.</text>
</comment>
<dbReference type="PROSITE" id="PS51387">
    <property type="entry name" value="FAD_PCMH"/>
    <property type="match status" value="1"/>
</dbReference>
<sequence length="470" mass="50186">MNMVSPIERPDQLLGALRDKLGAAAVLVGTDVPARNCNDWSASLPQTPLAVIRPVDAQGVADAIATCRQARLPFVPQGGLTGLCRGASPEAGWVAISLERMTGIEEIDRASMTMTVKSGTPLETIQKAADEAGFFFPLDLGSRGSCAIGGNLSTNAGGNRVIRYGMTRELVLGLEVVLPDGTIITSLNKLMKNNAGYDLKHLFIGSEGTLGIITRVVLRLFPKPRSTMAALCALKDYAAVTALLDAARSGLGPLLSAFEVMWPDYWDVITTRAGVKPPVAAGQGLYVLVEAQGTDESLDAPRFQAWLEELMERGLLADAAVAQSLAQTQAFWRVRDICAEFGQVLGPHISYDIGLAVARMDEFATRCKAALADGIKGCESVYYGHIGDGNLHLVSWVTGLSVEQQPKEEMDAIIYGLVRELGGSVSAEHGIGTLKKKWLGHARSEAEIALMRTLKAALDPDHLLNPGKVI</sequence>
<dbReference type="FunFam" id="1.10.45.10:FF:000001">
    <property type="entry name" value="D-lactate dehydrogenase mitochondrial"/>
    <property type="match status" value="1"/>
</dbReference>
<comment type="caution">
    <text evidence="7">The sequence shown here is derived from an EMBL/GenBank/DDBJ whole genome shotgun (WGS) entry which is preliminary data.</text>
</comment>
<evidence type="ECO:0000256" key="1">
    <source>
        <dbReference type="ARBA" id="ARBA00001974"/>
    </source>
</evidence>
<dbReference type="EMBL" id="JRPN01000018">
    <property type="protein sequence ID" value="KGT77205.1"/>
    <property type="molecule type" value="Genomic_DNA"/>
</dbReference>
<dbReference type="eggNOG" id="COG0277">
    <property type="taxonomic scope" value="Bacteria"/>
</dbReference>
<dbReference type="InterPro" id="IPR016166">
    <property type="entry name" value="FAD-bd_PCMH"/>
</dbReference>
<keyword evidence="3" id="KW-0285">Flavoprotein</keyword>
<dbReference type="PANTHER" id="PTHR43716:SF1">
    <property type="entry name" value="D-2-HYDROXYGLUTARATE DEHYDROGENASE, MITOCHONDRIAL"/>
    <property type="match status" value="1"/>
</dbReference>
<dbReference type="Gene3D" id="3.30.43.10">
    <property type="entry name" value="Uridine Diphospho-n-acetylenolpyruvylglucosamine Reductase, domain 2"/>
    <property type="match status" value="1"/>
</dbReference>
<dbReference type="SUPFAM" id="SSF55103">
    <property type="entry name" value="FAD-linked oxidases, C-terminal domain"/>
    <property type="match status" value="1"/>
</dbReference>
<dbReference type="Pfam" id="PF01565">
    <property type="entry name" value="FAD_binding_4"/>
    <property type="match status" value="1"/>
</dbReference>
<evidence type="ECO:0000256" key="2">
    <source>
        <dbReference type="ARBA" id="ARBA00008000"/>
    </source>
</evidence>
<dbReference type="Gene3D" id="3.30.70.2190">
    <property type="match status" value="1"/>
</dbReference>
<dbReference type="InterPro" id="IPR016164">
    <property type="entry name" value="FAD-linked_Oxase-like_C"/>
</dbReference>
<dbReference type="GO" id="GO:0071949">
    <property type="term" value="F:FAD binding"/>
    <property type="evidence" value="ECO:0007669"/>
    <property type="project" value="InterPro"/>
</dbReference>
<dbReference type="Gene3D" id="3.30.70.2740">
    <property type="match status" value="1"/>
</dbReference>
<evidence type="ECO:0000259" key="6">
    <source>
        <dbReference type="PROSITE" id="PS51387"/>
    </source>
</evidence>
<keyword evidence="4" id="KW-0274">FAD</keyword>
<dbReference type="InterPro" id="IPR016167">
    <property type="entry name" value="FAD-bd_PCMH_sub1"/>
</dbReference>
<dbReference type="STRING" id="375.BKD09_RS06140"/>
<dbReference type="GO" id="GO:0016491">
    <property type="term" value="F:oxidoreductase activity"/>
    <property type="evidence" value="ECO:0007669"/>
    <property type="project" value="UniProtKB-KW"/>
</dbReference>
<organism evidence="7 8">
    <name type="scientific">Bradyrhizobium japonicum</name>
    <dbReference type="NCBI Taxonomy" id="375"/>
    <lineage>
        <taxon>Bacteria</taxon>
        <taxon>Pseudomonadati</taxon>
        <taxon>Pseudomonadota</taxon>
        <taxon>Alphaproteobacteria</taxon>
        <taxon>Hyphomicrobiales</taxon>
        <taxon>Nitrobacteraceae</taxon>
        <taxon>Bradyrhizobium</taxon>
    </lineage>
</organism>
<dbReference type="InterPro" id="IPR016169">
    <property type="entry name" value="FAD-bd_PCMH_sub2"/>
</dbReference>
<dbReference type="PANTHER" id="PTHR43716">
    <property type="entry name" value="D-2-HYDROXYGLUTARATE DEHYDROGENASE, MITOCHONDRIAL"/>
    <property type="match status" value="1"/>
</dbReference>
<dbReference type="Gene3D" id="3.30.465.10">
    <property type="match status" value="1"/>
</dbReference>
<dbReference type="InterPro" id="IPR051264">
    <property type="entry name" value="FAD-oxidored/transferase_4"/>
</dbReference>